<dbReference type="InterPro" id="IPR050237">
    <property type="entry name" value="ATP-dep_AMP-bd_enzyme"/>
</dbReference>
<sequence length="551" mass="59602">MSGALDAVKDRFDDIARNIKSAVVLQRTGILDFTDLTGMLRGIKWANTMGAQASLILRNAQEYPDAPALADERGELTYRELSDQANALANAMLGAGIGPGSVVGVLARDHRGLLLAITAAGRAGHKLALMNTGFAKPQFAEVARRENLRAVLHDSEFIDLLSALPADIPRYLTWSDGDHDDYTAPLIEDIAATGDTSLPPLPKSPGGFIILTSGTTGLPKGAPRGKMNPFASAMFVDRIPFPERGSVVIVSPIFHSTGFGMWGVSTAKANKAVLLRRFDAEKTLAALAEHRAEMLVAVPTMLHRMIALGPEKIAEYDLSALQAIVIAGSPLTPALSEAVQDAFGDVLYNMYGSTEVAVASVAQPQELRLAPGTVGRSTVAGRLRLYDDADRQLTDNHQSGRLFVRSSAPFEGYTDGRHKQIIDGYMSTGDMAHFDEHGLLHIDGRDDDMILSGGENVYPGEVENLLAEHADIDDVAVIGVDDDEFGTRLRAFVVPTPGAHPEAQDIRDHVRAHLARYKVPRDVIFLDELPRNPTGKLLRRALVTWRDEGRT</sequence>
<dbReference type="InterPro" id="IPR042099">
    <property type="entry name" value="ANL_N_sf"/>
</dbReference>
<evidence type="ECO:0000313" key="4">
    <source>
        <dbReference type="Proteomes" id="UP000602395"/>
    </source>
</evidence>
<organism evidence="3 4">
    <name type="scientific">Gordonia hankookensis</name>
    <dbReference type="NCBI Taxonomy" id="589403"/>
    <lineage>
        <taxon>Bacteria</taxon>
        <taxon>Bacillati</taxon>
        <taxon>Actinomycetota</taxon>
        <taxon>Actinomycetes</taxon>
        <taxon>Mycobacteriales</taxon>
        <taxon>Gordoniaceae</taxon>
        <taxon>Gordonia</taxon>
    </lineage>
</organism>
<proteinExistence type="predicted"/>
<dbReference type="PANTHER" id="PTHR43767">
    <property type="entry name" value="LONG-CHAIN-FATTY-ACID--COA LIGASE"/>
    <property type="match status" value="1"/>
</dbReference>
<evidence type="ECO:0000259" key="1">
    <source>
        <dbReference type="Pfam" id="PF00501"/>
    </source>
</evidence>
<gene>
    <name evidence="3" type="ORF">IDF66_10120</name>
</gene>
<feature type="domain" description="AMP-dependent synthetase/ligase" evidence="1">
    <location>
        <begin position="58"/>
        <end position="413"/>
    </location>
</feature>
<evidence type="ECO:0000259" key="2">
    <source>
        <dbReference type="Pfam" id="PF13193"/>
    </source>
</evidence>
<dbReference type="InterPro" id="IPR020845">
    <property type="entry name" value="AMP-binding_CS"/>
</dbReference>
<reference evidence="3 4" key="1">
    <citation type="submission" date="2020-09" db="EMBL/GenBank/DDBJ databases">
        <title>Novel species in genus Gordonia.</title>
        <authorList>
            <person name="Zhang G."/>
        </authorList>
    </citation>
    <scope>NUCLEOTIDE SEQUENCE [LARGE SCALE GENOMIC DNA]</scope>
    <source>
        <strain evidence="3 4">ON-33</strain>
    </source>
</reference>
<dbReference type="SUPFAM" id="SSF56801">
    <property type="entry name" value="Acetyl-CoA synthetase-like"/>
    <property type="match status" value="1"/>
</dbReference>
<feature type="domain" description="AMP-binding enzyme C-terminal" evidence="2">
    <location>
        <begin position="461"/>
        <end position="536"/>
    </location>
</feature>
<dbReference type="Pfam" id="PF00501">
    <property type="entry name" value="AMP-binding"/>
    <property type="match status" value="1"/>
</dbReference>
<dbReference type="RefSeq" id="WP_190266737.1">
    <property type="nucleotide sequence ID" value="NZ_BAABAD010000004.1"/>
</dbReference>
<dbReference type="PROSITE" id="PS00455">
    <property type="entry name" value="AMP_BINDING"/>
    <property type="match status" value="1"/>
</dbReference>
<name>A0ABR7WAW1_9ACTN</name>
<evidence type="ECO:0000313" key="3">
    <source>
        <dbReference type="EMBL" id="MBD1319942.1"/>
    </source>
</evidence>
<dbReference type="Gene3D" id="3.40.50.12780">
    <property type="entry name" value="N-terminal domain of ligase-like"/>
    <property type="match status" value="1"/>
</dbReference>
<dbReference type="EMBL" id="JACWMS010000002">
    <property type="protein sequence ID" value="MBD1319942.1"/>
    <property type="molecule type" value="Genomic_DNA"/>
</dbReference>
<dbReference type="InterPro" id="IPR025110">
    <property type="entry name" value="AMP-bd_C"/>
</dbReference>
<protein>
    <submittedName>
        <fullName evidence="3">Acyl-CoA synthetase</fullName>
    </submittedName>
</protein>
<keyword evidence="4" id="KW-1185">Reference proteome</keyword>
<dbReference type="PANTHER" id="PTHR43767:SF10">
    <property type="entry name" value="SURFACTIN SYNTHASE SUBUNIT 1"/>
    <property type="match status" value="1"/>
</dbReference>
<dbReference type="Gene3D" id="3.30.300.30">
    <property type="match status" value="1"/>
</dbReference>
<dbReference type="InterPro" id="IPR000873">
    <property type="entry name" value="AMP-dep_synth/lig_dom"/>
</dbReference>
<dbReference type="InterPro" id="IPR045851">
    <property type="entry name" value="AMP-bd_C_sf"/>
</dbReference>
<dbReference type="Proteomes" id="UP000602395">
    <property type="component" value="Unassembled WGS sequence"/>
</dbReference>
<accession>A0ABR7WAW1</accession>
<dbReference type="Pfam" id="PF13193">
    <property type="entry name" value="AMP-binding_C"/>
    <property type="match status" value="1"/>
</dbReference>
<comment type="caution">
    <text evidence="3">The sequence shown here is derived from an EMBL/GenBank/DDBJ whole genome shotgun (WGS) entry which is preliminary data.</text>
</comment>